<evidence type="ECO:0008006" key="4">
    <source>
        <dbReference type="Google" id="ProtNLM"/>
    </source>
</evidence>
<feature type="compositionally biased region" description="Basic and acidic residues" evidence="1">
    <location>
        <begin position="114"/>
        <end position="131"/>
    </location>
</feature>
<organism evidence="2 3">
    <name type="scientific">Zopfia rhizophila CBS 207.26</name>
    <dbReference type="NCBI Taxonomy" id="1314779"/>
    <lineage>
        <taxon>Eukaryota</taxon>
        <taxon>Fungi</taxon>
        <taxon>Dikarya</taxon>
        <taxon>Ascomycota</taxon>
        <taxon>Pezizomycotina</taxon>
        <taxon>Dothideomycetes</taxon>
        <taxon>Dothideomycetes incertae sedis</taxon>
        <taxon>Zopfiaceae</taxon>
        <taxon>Zopfia</taxon>
    </lineage>
</organism>
<sequence>MAALAFKALHLGADKIPDKVFESIPGGFFTPSEKKKRKSARDSRHRSEQRYNDRDRRRSRRNRISPTNYSDYSGYDDTEYERDYRDKQRRRAKSLGRSVSPCHRNLSRKRAMNRGRDRDLDGEMDRAERGAEFAPSPSSYYRPYNPADYAPAAAGDEHYDRRASSIRPEYNAYPAQPVAGRPGTAQSSSAARYTPAAGYAPSPVNTSVPPANPGYAPYNPADYASPSQSPRRAPGNSYPSPPPFYRQASHSQPSLAQYPPPDNQLTYLEPPSRHGSTSSSRHHRHGDRKHHRTRSAGHHGRSRSRVTDQLRDRFDNLNLDSQDKKLAASTAGALAGGFAANALGHGTLSTVVGVAISGLGGRELEKRHEK</sequence>
<dbReference type="AlphaFoldDB" id="A0A6A6EG60"/>
<evidence type="ECO:0000313" key="2">
    <source>
        <dbReference type="EMBL" id="KAF2190511.1"/>
    </source>
</evidence>
<gene>
    <name evidence="2" type="ORF">K469DRAFT_721386</name>
</gene>
<feature type="compositionally biased region" description="Low complexity" evidence="1">
    <location>
        <begin position="213"/>
        <end position="224"/>
    </location>
</feature>
<protein>
    <recommendedName>
        <fullName evidence="4">Glycine zipper 2TM domain-containing protein</fullName>
    </recommendedName>
</protein>
<feature type="compositionally biased region" description="Basic residues" evidence="1">
    <location>
        <begin position="280"/>
        <end position="304"/>
    </location>
</feature>
<proteinExistence type="predicted"/>
<feature type="region of interest" description="Disordered" evidence="1">
    <location>
        <begin position="19"/>
        <end position="145"/>
    </location>
</feature>
<dbReference type="EMBL" id="ML994618">
    <property type="protein sequence ID" value="KAF2190511.1"/>
    <property type="molecule type" value="Genomic_DNA"/>
</dbReference>
<evidence type="ECO:0000313" key="3">
    <source>
        <dbReference type="Proteomes" id="UP000800200"/>
    </source>
</evidence>
<feature type="region of interest" description="Disordered" evidence="1">
    <location>
        <begin position="171"/>
        <end position="309"/>
    </location>
</feature>
<feature type="compositionally biased region" description="Basic and acidic residues" evidence="1">
    <location>
        <begin position="40"/>
        <end position="56"/>
    </location>
</feature>
<dbReference type="Proteomes" id="UP000800200">
    <property type="component" value="Unassembled WGS sequence"/>
</dbReference>
<accession>A0A6A6EG60</accession>
<dbReference type="OrthoDB" id="3800349at2759"/>
<evidence type="ECO:0000256" key="1">
    <source>
        <dbReference type="SAM" id="MobiDB-lite"/>
    </source>
</evidence>
<reference evidence="2" key="1">
    <citation type="journal article" date="2020" name="Stud. Mycol.">
        <title>101 Dothideomycetes genomes: a test case for predicting lifestyles and emergence of pathogens.</title>
        <authorList>
            <person name="Haridas S."/>
            <person name="Albert R."/>
            <person name="Binder M."/>
            <person name="Bloem J."/>
            <person name="Labutti K."/>
            <person name="Salamov A."/>
            <person name="Andreopoulos B."/>
            <person name="Baker S."/>
            <person name="Barry K."/>
            <person name="Bills G."/>
            <person name="Bluhm B."/>
            <person name="Cannon C."/>
            <person name="Castanera R."/>
            <person name="Culley D."/>
            <person name="Daum C."/>
            <person name="Ezra D."/>
            <person name="Gonzalez J."/>
            <person name="Henrissat B."/>
            <person name="Kuo A."/>
            <person name="Liang C."/>
            <person name="Lipzen A."/>
            <person name="Lutzoni F."/>
            <person name="Magnuson J."/>
            <person name="Mondo S."/>
            <person name="Nolan M."/>
            <person name="Ohm R."/>
            <person name="Pangilinan J."/>
            <person name="Park H.-J."/>
            <person name="Ramirez L."/>
            <person name="Alfaro M."/>
            <person name="Sun H."/>
            <person name="Tritt A."/>
            <person name="Yoshinaga Y."/>
            <person name="Zwiers L.-H."/>
            <person name="Turgeon B."/>
            <person name="Goodwin S."/>
            <person name="Spatafora J."/>
            <person name="Crous P."/>
            <person name="Grigoriev I."/>
        </authorList>
    </citation>
    <scope>NUCLEOTIDE SEQUENCE</scope>
    <source>
        <strain evidence="2">CBS 207.26</strain>
    </source>
</reference>
<feature type="compositionally biased region" description="Low complexity" evidence="1">
    <location>
        <begin position="135"/>
        <end position="145"/>
    </location>
</feature>
<name>A0A6A6EG60_9PEZI</name>
<keyword evidence="3" id="KW-1185">Reference proteome</keyword>